<name>L5L8Y9_PTEAL</name>
<reference evidence="3" key="1">
    <citation type="journal article" date="2013" name="Science">
        <title>Comparative analysis of bat genomes provides insight into the evolution of flight and immunity.</title>
        <authorList>
            <person name="Zhang G."/>
            <person name="Cowled C."/>
            <person name="Shi Z."/>
            <person name="Huang Z."/>
            <person name="Bishop-Lilly K.A."/>
            <person name="Fang X."/>
            <person name="Wynne J.W."/>
            <person name="Xiong Z."/>
            <person name="Baker M.L."/>
            <person name="Zhao W."/>
            <person name="Tachedjian M."/>
            <person name="Zhu Y."/>
            <person name="Zhou P."/>
            <person name="Jiang X."/>
            <person name="Ng J."/>
            <person name="Yang L."/>
            <person name="Wu L."/>
            <person name="Xiao J."/>
            <person name="Feng Y."/>
            <person name="Chen Y."/>
            <person name="Sun X."/>
            <person name="Zhang Y."/>
            <person name="Marsh G.A."/>
            <person name="Crameri G."/>
            <person name="Broder C.C."/>
            <person name="Frey K.G."/>
            <person name="Wang L.F."/>
            <person name="Wang J."/>
        </authorList>
    </citation>
    <scope>NUCLEOTIDE SEQUENCE [LARGE SCALE GENOMIC DNA]</scope>
</reference>
<keyword evidence="3" id="KW-1185">Reference proteome</keyword>
<feature type="region of interest" description="Disordered" evidence="1">
    <location>
        <begin position="1"/>
        <end position="47"/>
    </location>
</feature>
<dbReference type="EMBL" id="KB030256">
    <property type="protein sequence ID" value="ELK19528.1"/>
    <property type="molecule type" value="Genomic_DNA"/>
</dbReference>
<dbReference type="Proteomes" id="UP000010552">
    <property type="component" value="Unassembled WGS sequence"/>
</dbReference>
<evidence type="ECO:0000313" key="3">
    <source>
        <dbReference type="Proteomes" id="UP000010552"/>
    </source>
</evidence>
<dbReference type="AlphaFoldDB" id="L5L8Y9"/>
<dbReference type="InParanoid" id="L5L8Y9"/>
<proteinExistence type="predicted"/>
<feature type="compositionally biased region" description="Basic and acidic residues" evidence="1">
    <location>
        <begin position="94"/>
        <end position="105"/>
    </location>
</feature>
<evidence type="ECO:0000313" key="2">
    <source>
        <dbReference type="EMBL" id="ELK19528.1"/>
    </source>
</evidence>
<accession>L5L8Y9</accession>
<feature type="region of interest" description="Disordered" evidence="1">
    <location>
        <begin position="94"/>
        <end position="118"/>
    </location>
</feature>
<gene>
    <name evidence="2" type="ORF">PAL_GLEAN10004396</name>
</gene>
<feature type="compositionally biased region" description="Basic and acidic residues" evidence="1">
    <location>
        <begin position="17"/>
        <end position="32"/>
    </location>
</feature>
<protein>
    <submittedName>
        <fullName evidence="2">Uncharacterized protein</fullName>
    </submittedName>
</protein>
<evidence type="ECO:0000256" key="1">
    <source>
        <dbReference type="SAM" id="MobiDB-lite"/>
    </source>
</evidence>
<organism evidence="2 3">
    <name type="scientific">Pteropus alecto</name>
    <name type="common">Black flying fox</name>
    <dbReference type="NCBI Taxonomy" id="9402"/>
    <lineage>
        <taxon>Eukaryota</taxon>
        <taxon>Metazoa</taxon>
        <taxon>Chordata</taxon>
        <taxon>Craniata</taxon>
        <taxon>Vertebrata</taxon>
        <taxon>Euteleostomi</taxon>
        <taxon>Mammalia</taxon>
        <taxon>Eutheria</taxon>
        <taxon>Laurasiatheria</taxon>
        <taxon>Chiroptera</taxon>
        <taxon>Yinpterochiroptera</taxon>
        <taxon>Pteropodoidea</taxon>
        <taxon>Pteropodidae</taxon>
        <taxon>Pteropodinae</taxon>
        <taxon>Pteropus</taxon>
    </lineage>
</organism>
<sequence length="118" mass="12829">MGIQMTQAYLPEEIGDEQLHGKGDVRAGRVSEQDWNSETENPLSKGKKVAGKVQKALSHHISEISGTMEPIWFVFAEGSKIQEGPRVKGIQAVEKRPGLKSKSQEDGASQMLKAKGLG</sequence>
<feature type="compositionally biased region" description="Polar residues" evidence="1">
    <location>
        <begin position="33"/>
        <end position="42"/>
    </location>
</feature>